<dbReference type="GO" id="GO:0015031">
    <property type="term" value="P:protein transport"/>
    <property type="evidence" value="ECO:0007669"/>
    <property type="project" value="UniProtKB-KW"/>
</dbReference>
<proteinExistence type="inferred from homology"/>
<accession>A0A7S1CUA9</accession>
<evidence type="ECO:0000256" key="5">
    <source>
        <dbReference type="ARBA" id="ARBA00022927"/>
    </source>
</evidence>
<dbReference type="AlphaFoldDB" id="A0A7S1CUA9"/>
<dbReference type="GO" id="GO:0044614">
    <property type="term" value="C:nuclear pore cytoplasmic filaments"/>
    <property type="evidence" value="ECO:0007669"/>
    <property type="project" value="TreeGrafter"/>
</dbReference>
<dbReference type="GO" id="GO:0005737">
    <property type="term" value="C:cytoplasm"/>
    <property type="evidence" value="ECO:0007669"/>
    <property type="project" value="TreeGrafter"/>
</dbReference>
<name>A0A7S1CUA9_9CHLO</name>
<dbReference type="Gene3D" id="1.25.40.510">
    <property type="entry name" value="GLE1-like"/>
    <property type="match status" value="1"/>
</dbReference>
<evidence type="ECO:0000256" key="1">
    <source>
        <dbReference type="ARBA" id="ARBA00004567"/>
    </source>
</evidence>
<sequence length="518" mass="59551">MGAPDVRMPSEREPTGHFAIRLLDEASSDSDSEVSYDYKRVQMATVLQQYAWDMSGDSSDEESCFSDSKIHQRVASLEQDMANIQQEEMEALRSSQSRVDSLQTFLMKDSMTKSRSEQVLQAIRQQHQAAYLRDQAAVQAVEQEMEMKMKAKRAEEEKKKQKEEAERQRQEEEQKRRQAAEEERLQELKKQEERRVQEQKELEEKEKEAYRLVQISEPDATAYRQRQTAVLQEYNTSLKAFCEDASMKDARRGIKKFITLSVQQISATQEQVNKKSNSLLHFLSEQHDLQRKFSLVTLASKMLSQCEVQITRLHSFAFPLGEVSVSIGRQYPEFLNVLVGMLHNECPLSIPLVFRPGPKGSKDVKYFRAMRFKVETTEASSVSVENEEEYVGRLQGYIRLYAAILQNDSPATDFGMSEAWSYVALLLNGIPSSRYSASALDAFLSIAGFKMYTRFRRQFEKLLAYVTAYFLQDLKDTNDPDANAVAARLESYIQSKVFLQPPEGRSMPVRDESSYSRA</sequence>
<keyword evidence="8" id="KW-0539">Nucleus</keyword>
<reference evidence="12" key="1">
    <citation type="submission" date="2021-01" db="EMBL/GenBank/DDBJ databases">
        <authorList>
            <person name="Corre E."/>
            <person name="Pelletier E."/>
            <person name="Niang G."/>
            <person name="Scheremetjew M."/>
            <person name="Finn R."/>
            <person name="Kale V."/>
            <person name="Holt S."/>
            <person name="Cochrane G."/>
            <person name="Meng A."/>
            <person name="Brown T."/>
            <person name="Cohen L."/>
        </authorList>
    </citation>
    <scope>NUCLEOTIDE SEQUENCE</scope>
    <source>
        <strain evidence="12">CCMP2329</strain>
    </source>
</reference>
<evidence type="ECO:0000256" key="2">
    <source>
        <dbReference type="ARBA" id="ARBA00011056"/>
    </source>
</evidence>
<protein>
    <recommendedName>
        <fullName evidence="9">mRNA export factor GLE1</fullName>
    </recommendedName>
    <alternativeName>
        <fullName evidence="10">Nucleoporin GLE1</fullName>
    </alternativeName>
</protein>
<dbReference type="PANTHER" id="PTHR12960">
    <property type="entry name" value="GLE-1-RELATED"/>
    <property type="match status" value="1"/>
</dbReference>
<evidence type="ECO:0000256" key="9">
    <source>
        <dbReference type="ARBA" id="ARBA00026227"/>
    </source>
</evidence>
<gene>
    <name evidence="12" type="ORF">POKL1161_LOCUS1131</name>
</gene>
<dbReference type="PANTHER" id="PTHR12960:SF0">
    <property type="entry name" value="MRNA EXPORT FACTOR GLE1"/>
    <property type="match status" value="1"/>
</dbReference>
<comment type="similarity">
    <text evidence="2">Belongs to the GLE1 family.</text>
</comment>
<keyword evidence="6" id="KW-0811">Translocation</keyword>
<keyword evidence="4" id="KW-0509">mRNA transport</keyword>
<comment type="subcellular location">
    <subcellularLocation>
        <location evidence="1">Nucleus</location>
        <location evidence="1">Nuclear pore complex</location>
    </subcellularLocation>
</comment>
<evidence type="ECO:0000256" key="11">
    <source>
        <dbReference type="SAM" id="MobiDB-lite"/>
    </source>
</evidence>
<evidence type="ECO:0000256" key="6">
    <source>
        <dbReference type="ARBA" id="ARBA00023010"/>
    </source>
</evidence>
<organism evidence="12">
    <name type="scientific">Picochlorum oklahomense</name>
    <dbReference type="NCBI Taxonomy" id="249345"/>
    <lineage>
        <taxon>Eukaryota</taxon>
        <taxon>Viridiplantae</taxon>
        <taxon>Chlorophyta</taxon>
        <taxon>core chlorophytes</taxon>
        <taxon>Trebouxiophyceae</taxon>
        <taxon>Trebouxiophyceae incertae sedis</taxon>
        <taxon>Picochlorum</taxon>
    </lineage>
</organism>
<evidence type="ECO:0000313" key="12">
    <source>
        <dbReference type="EMBL" id="CAD8928778.1"/>
    </source>
</evidence>
<dbReference type="GO" id="GO:0005543">
    <property type="term" value="F:phospholipid binding"/>
    <property type="evidence" value="ECO:0007669"/>
    <property type="project" value="TreeGrafter"/>
</dbReference>
<evidence type="ECO:0000256" key="7">
    <source>
        <dbReference type="ARBA" id="ARBA00023132"/>
    </source>
</evidence>
<keyword evidence="7" id="KW-0906">Nuclear pore complex</keyword>
<keyword evidence="3" id="KW-0813">Transport</keyword>
<dbReference type="Pfam" id="PF07817">
    <property type="entry name" value="GLE1"/>
    <property type="match status" value="1"/>
</dbReference>
<evidence type="ECO:0000256" key="10">
    <source>
        <dbReference type="ARBA" id="ARBA00029983"/>
    </source>
</evidence>
<dbReference type="GO" id="GO:0000822">
    <property type="term" value="F:inositol hexakisphosphate binding"/>
    <property type="evidence" value="ECO:0007669"/>
    <property type="project" value="TreeGrafter"/>
</dbReference>
<dbReference type="EMBL" id="HBFV01001617">
    <property type="protein sequence ID" value="CAD8928778.1"/>
    <property type="molecule type" value="Transcribed_RNA"/>
</dbReference>
<feature type="region of interest" description="Disordered" evidence="11">
    <location>
        <begin position="152"/>
        <end position="178"/>
    </location>
</feature>
<dbReference type="InterPro" id="IPR038506">
    <property type="entry name" value="GLE1-like_sf"/>
</dbReference>
<dbReference type="InterPro" id="IPR012476">
    <property type="entry name" value="GLE1"/>
</dbReference>
<dbReference type="GO" id="GO:0031369">
    <property type="term" value="F:translation initiation factor binding"/>
    <property type="evidence" value="ECO:0007669"/>
    <property type="project" value="TreeGrafter"/>
</dbReference>
<evidence type="ECO:0000256" key="8">
    <source>
        <dbReference type="ARBA" id="ARBA00023242"/>
    </source>
</evidence>
<evidence type="ECO:0000256" key="3">
    <source>
        <dbReference type="ARBA" id="ARBA00022448"/>
    </source>
</evidence>
<keyword evidence="5" id="KW-0653">Protein transport</keyword>
<dbReference type="GO" id="GO:0016973">
    <property type="term" value="P:poly(A)+ mRNA export from nucleus"/>
    <property type="evidence" value="ECO:0007669"/>
    <property type="project" value="InterPro"/>
</dbReference>
<evidence type="ECO:0000256" key="4">
    <source>
        <dbReference type="ARBA" id="ARBA00022816"/>
    </source>
</evidence>